<sequence>MLSGRIRDPHFDSQ</sequence>
<dbReference type="EMBL" id="CAJOBA010000165">
    <property type="protein sequence ID" value="CAF3510065.1"/>
    <property type="molecule type" value="Genomic_DNA"/>
</dbReference>
<dbReference type="Proteomes" id="UP000682733">
    <property type="component" value="Unassembled WGS sequence"/>
</dbReference>
<dbReference type="Proteomes" id="UP000677228">
    <property type="component" value="Unassembled WGS sequence"/>
</dbReference>
<gene>
    <name evidence="1" type="ORF">OVA965_LOCUS1006</name>
    <name evidence="2" type="ORF">TMI583_LOCUS999</name>
</gene>
<evidence type="ECO:0000313" key="3">
    <source>
        <dbReference type="Proteomes" id="UP000677228"/>
    </source>
</evidence>
<evidence type="ECO:0000313" key="2">
    <source>
        <dbReference type="EMBL" id="CAF3510065.1"/>
    </source>
</evidence>
<name>A0A8S2CL47_9BILA</name>
<evidence type="ECO:0000313" key="1">
    <source>
        <dbReference type="EMBL" id="CAF0733933.1"/>
    </source>
</evidence>
<protein>
    <submittedName>
        <fullName evidence="1">Uncharacterized protein</fullName>
    </submittedName>
</protein>
<feature type="non-terminal residue" evidence="1">
    <location>
        <position position="14"/>
    </location>
</feature>
<organism evidence="1 3">
    <name type="scientific">Didymodactylos carnosus</name>
    <dbReference type="NCBI Taxonomy" id="1234261"/>
    <lineage>
        <taxon>Eukaryota</taxon>
        <taxon>Metazoa</taxon>
        <taxon>Spiralia</taxon>
        <taxon>Gnathifera</taxon>
        <taxon>Rotifera</taxon>
        <taxon>Eurotatoria</taxon>
        <taxon>Bdelloidea</taxon>
        <taxon>Philodinida</taxon>
        <taxon>Philodinidae</taxon>
        <taxon>Didymodactylos</taxon>
    </lineage>
</organism>
<proteinExistence type="predicted"/>
<reference evidence="1" key="1">
    <citation type="submission" date="2021-02" db="EMBL/GenBank/DDBJ databases">
        <authorList>
            <person name="Nowell W R."/>
        </authorList>
    </citation>
    <scope>NUCLEOTIDE SEQUENCE</scope>
</reference>
<dbReference type="EMBL" id="CAJNOK010000166">
    <property type="protein sequence ID" value="CAF0733933.1"/>
    <property type="molecule type" value="Genomic_DNA"/>
</dbReference>
<comment type="caution">
    <text evidence="1">The sequence shown here is derived from an EMBL/GenBank/DDBJ whole genome shotgun (WGS) entry which is preliminary data.</text>
</comment>
<accession>A0A8S2CL47</accession>